<dbReference type="Proteomes" id="UP000240481">
    <property type="component" value="Unassembled WGS sequence"/>
</dbReference>
<evidence type="ECO:0000256" key="4">
    <source>
        <dbReference type="ARBA" id="ARBA00023163"/>
    </source>
</evidence>
<evidence type="ECO:0000256" key="3">
    <source>
        <dbReference type="ARBA" id="ARBA00023125"/>
    </source>
</evidence>
<dbReference type="RefSeq" id="WP_048899626.1">
    <property type="nucleotide sequence ID" value="NZ_AP024853.1"/>
</dbReference>
<accession>A0A2T3P2V0</accession>
<evidence type="ECO:0000313" key="7">
    <source>
        <dbReference type="Proteomes" id="UP000240481"/>
    </source>
</evidence>
<reference evidence="6 7" key="1">
    <citation type="submission" date="2018-01" db="EMBL/GenBank/DDBJ databases">
        <title>Whole genome sequencing of Histamine producing bacteria.</title>
        <authorList>
            <person name="Butler K."/>
        </authorList>
    </citation>
    <scope>NUCLEOTIDE SEQUENCE [LARGE SCALE GENOMIC DNA]</scope>
    <source>
        <strain evidence="6 7">DSM 24669</strain>
    </source>
</reference>
<dbReference type="PRINTS" id="PR00039">
    <property type="entry name" value="HTHLYSR"/>
</dbReference>
<dbReference type="Gene3D" id="3.40.190.290">
    <property type="match status" value="1"/>
</dbReference>
<dbReference type="Pfam" id="PF00126">
    <property type="entry name" value="HTH_1"/>
    <property type="match status" value="1"/>
</dbReference>
<keyword evidence="2" id="KW-0805">Transcription regulation</keyword>
<dbReference type="GO" id="GO:0000976">
    <property type="term" value="F:transcription cis-regulatory region binding"/>
    <property type="evidence" value="ECO:0007669"/>
    <property type="project" value="TreeGrafter"/>
</dbReference>
<evidence type="ECO:0000256" key="1">
    <source>
        <dbReference type="ARBA" id="ARBA00009437"/>
    </source>
</evidence>
<dbReference type="Gene3D" id="1.10.10.10">
    <property type="entry name" value="Winged helix-like DNA-binding domain superfamily/Winged helix DNA-binding domain"/>
    <property type="match status" value="1"/>
</dbReference>
<dbReference type="CDD" id="cd05466">
    <property type="entry name" value="PBP2_LTTR_substrate"/>
    <property type="match status" value="1"/>
</dbReference>
<comment type="caution">
    <text evidence="6">The sequence shown here is derived from an EMBL/GenBank/DDBJ whole genome shotgun (WGS) entry which is preliminary data.</text>
</comment>
<comment type="similarity">
    <text evidence="1">Belongs to the LysR transcriptional regulatory family.</text>
</comment>
<dbReference type="InterPro" id="IPR036390">
    <property type="entry name" value="WH_DNA-bd_sf"/>
</dbReference>
<evidence type="ECO:0000256" key="2">
    <source>
        <dbReference type="ARBA" id="ARBA00023015"/>
    </source>
</evidence>
<organism evidence="6 7">
    <name type="scientific">Photobacterium swingsii</name>
    <dbReference type="NCBI Taxonomy" id="680026"/>
    <lineage>
        <taxon>Bacteria</taxon>
        <taxon>Pseudomonadati</taxon>
        <taxon>Pseudomonadota</taxon>
        <taxon>Gammaproteobacteria</taxon>
        <taxon>Vibrionales</taxon>
        <taxon>Vibrionaceae</taxon>
        <taxon>Photobacterium</taxon>
    </lineage>
</organism>
<dbReference type="InterPro" id="IPR036388">
    <property type="entry name" value="WH-like_DNA-bd_sf"/>
</dbReference>
<dbReference type="EMBL" id="PYLZ01000011">
    <property type="protein sequence ID" value="PSW22857.1"/>
    <property type="molecule type" value="Genomic_DNA"/>
</dbReference>
<proteinExistence type="inferred from homology"/>
<dbReference type="PANTHER" id="PTHR30126:SF91">
    <property type="entry name" value="LYSR FAMILY TRANSCRIPTIONAL REGULATOR"/>
    <property type="match status" value="1"/>
</dbReference>
<dbReference type="SUPFAM" id="SSF53850">
    <property type="entry name" value="Periplasmic binding protein-like II"/>
    <property type="match status" value="1"/>
</dbReference>
<dbReference type="PANTHER" id="PTHR30126">
    <property type="entry name" value="HTH-TYPE TRANSCRIPTIONAL REGULATOR"/>
    <property type="match status" value="1"/>
</dbReference>
<name>A0A2T3P2V0_9GAMM</name>
<sequence>MINSELLKSFIAAADTGSFSAAARQLGRQQSTISSNIAKLEDELNIVLFDRKGKYPQVTEAGLALYDSAKLALNSAERFENSAALISAGSPVSLTIAFDEDLPLAPFMAWLQRIHKQYPIMQLKLVRKASTQIFDLVKNNQVDLALTPSLESNSSFYEFTAVGHIHYIFACGKQHPFRHKRHISNDDLATSTQLVATSMLDSQLVQTVAMSSQRWYCEGYDALLATLQANIGWAFLAVDHSAPLPEGIVTFTPEFSATQHSAQYDIIWPKNKILSDTERQLRDQLATVVANFSMNER</sequence>
<keyword evidence="3" id="KW-0238">DNA-binding</keyword>
<evidence type="ECO:0000259" key="5">
    <source>
        <dbReference type="PROSITE" id="PS50931"/>
    </source>
</evidence>
<dbReference type="OrthoDB" id="9786526at2"/>
<dbReference type="PROSITE" id="PS50931">
    <property type="entry name" value="HTH_LYSR"/>
    <property type="match status" value="1"/>
</dbReference>
<keyword evidence="7" id="KW-1185">Reference proteome</keyword>
<gene>
    <name evidence="6" type="ORF">C9I94_18955</name>
</gene>
<protein>
    <submittedName>
        <fullName evidence="6">LysR family transcriptional regulator</fullName>
    </submittedName>
</protein>
<dbReference type="InterPro" id="IPR005119">
    <property type="entry name" value="LysR_subst-bd"/>
</dbReference>
<keyword evidence="4" id="KW-0804">Transcription</keyword>
<dbReference type="Pfam" id="PF03466">
    <property type="entry name" value="LysR_substrate"/>
    <property type="match status" value="1"/>
</dbReference>
<feature type="domain" description="HTH lysR-type" evidence="5">
    <location>
        <begin position="2"/>
        <end position="59"/>
    </location>
</feature>
<evidence type="ECO:0000313" key="6">
    <source>
        <dbReference type="EMBL" id="PSW22857.1"/>
    </source>
</evidence>
<dbReference type="SUPFAM" id="SSF46785">
    <property type="entry name" value="Winged helix' DNA-binding domain"/>
    <property type="match status" value="1"/>
</dbReference>
<dbReference type="InterPro" id="IPR000847">
    <property type="entry name" value="LysR_HTH_N"/>
</dbReference>
<dbReference type="AlphaFoldDB" id="A0A2T3P2V0"/>
<dbReference type="GO" id="GO:0003700">
    <property type="term" value="F:DNA-binding transcription factor activity"/>
    <property type="evidence" value="ECO:0007669"/>
    <property type="project" value="InterPro"/>
</dbReference>
<dbReference type="FunFam" id="1.10.10.10:FF:000001">
    <property type="entry name" value="LysR family transcriptional regulator"/>
    <property type="match status" value="1"/>
</dbReference>